<keyword evidence="1" id="KW-0812">Transmembrane</keyword>
<evidence type="ECO:0000313" key="3">
    <source>
        <dbReference type="EMBL" id="MDO6578966.1"/>
    </source>
</evidence>
<dbReference type="Pfam" id="PF11992">
    <property type="entry name" value="TgpA_N"/>
    <property type="match status" value="1"/>
</dbReference>
<dbReference type="Gene3D" id="3.10.620.30">
    <property type="match status" value="1"/>
</dbReference>
<comment type="caution">
    <text evidence="3">The sequence shown here is derived from an EMBL/GenBank/DDBJ whole genome shotgun (WGS) entry which is preliminary data.</text>
</comment>
<dbReference type="AlphaFoldDB" id="A0AAW7Z7A3"/>
<organism evidence="3 4">
    <name type="scientific">Alteromonas stellipolaris</name>
    <dbReference type="NCBI Taxonomy" id="233316"/>
    <lineage>
        <taxon>Bacteria</taxon>
        <taxon>Pseudomonadati</taxon>
        <taxon>Pseudomonadota</taxon>
        <taxon>Gammaproteobacteria</taxon>
        <taxon>Alteromonadales</taxon>
        <taxon>Alteromonadaceae</taxon>
        <taxon>Alteromonas/Salinimonas group</taxon>
        <taxon>Alteromonas</taxon>
    </lineage>
</organism>
<keyword evidence="1" id="KW-1133">Transmembrane helix</keyword>
<feature type="transmembrane region" description="Helical" evidence="1">
    <location>
        <begin position="554"/>
        <end position="576"/>
    </location>
</feature>
<gene>
    <name evidence="3" type="ORF">Q4527_16295</name>
</gene>
<keyword evidence="1" id="KW-0472">Membrane</keyword>
<reference evidence="3" key="1">
    <citation type="submission" date="2023-07" db="EMBL/GenBank/DDBJ databases">
        <title>Genome content predicts the carbon catabolic preferences of heterotrophic bacteria.</title>
        <authorList>
            <person name="Gralka M."/>
        </authorList>
    </citation>
    <scope>NUCLEOTIDE SEQUENCE</scope>
    <source>
        <strain evidence="3">F2M12</strain>
    </source>
</reference>
<dbReference type="SUPFAM" id="SSF54001">
    <property type="entry name" value="Cysteine proteinases"/>
    <property type="match status" value="1"/>
</dbReference>
<dbReference type="SMART" id="SM00460">
    <property type="entry name" value="TGc"/>
    <property type="match status" value="1"/>
</dbReference>
<feature type="transmembrane region" description="Helical" evidence="1">
    <location>
        <begin position="101"/>
        <end position="119"/>
    </location>
</feature>
<dbReference type="Proteomes" id="UP001170717">
    <property type="component" value="Unassembled WGS sequence"/>
</dbReference>
<feature type="transmembrane region" description="Helical" evidence="1">
    <location>
        <begin position="158"/>
        <end position="177"/>
    </location>
</feature>
<feature type="transmembrane region" description="Helical" evidence="1">
    <location>
        <begin position="58"/>
        <end position="89"/>
    </location>
</feature>
<dbReference type="InterPro" id="IPR002931">
    <property type="entry name" value="Transglutaminase-like"/>
</dbReference>
<feature type="domain" description="Transglutaminase-like" evidence="2">
    <location>
        <begin position="407"/>
        <end position="476"/>
    </location>
</feature>
<dbReference type="InterPro" id="IPR021878">
    <property type="entry name" value="TgpA_N"/>
</dbReference>
<sequence>MNNKANMLLATCFMVLTLSLLTPLLTWVILLAICAVIMQSALYFRWQEYNPSSRTVNLLAVLSLIALGWFGSSIGLLNSMINLLVIACSLKLMLLSRTKDFLQLFCSCIFLVGCGFIFALGIEAWVGYVAVIVLLFTALSLVYAPARSFRVSMRKSAIILLQAFPLAALLFVVMPQLPPLWQMPTSKSNETGLSDSVTPGDIASLARSSDLAFTATFEQSPPLAEQRYWRAMTMEAFDGKTWTISPRRKQAEAQLKTMGRSLAAPSPNGSLTPSENYQLIVEPSNQRWLYSLDVSAENTDLDNPEMWRQFNYALRAARPIVGKRAFYLSYFPDTPLVSEIYDFDYQLNIQYPIDSNLRTQAWVKQLTANAKSEQSIAEDILRHFKTGGFSYTLQPNAMPNSPIDTFMFEAKAGFCAHFASAMVFALRVAGIPARMVTGYQGGELLSDNVIQVRQYDAHAWVEALIDGVWVSYDPTSMVAPSRITFGLEQALADFNETRNEGMFKDLGSAELFLSIRGWFRQLDYQWSRLVLGFDNQTQTDLLKKLLGDLTSQKMTLFFLSVLGIVSIFLLVLFFPVRRRSTLPKHQRIYLNAVELVSNFTEIARKNKGSTAYFKQVKPFLPVHAASLFGTLTQDFEHAQYQGATDGGRDGQKQKERTMADTLAALQKDLKRTKAN</sequence>
<evidence type="ECO:0000259" key="2">
    <source>
        <dbReference type="SMART" id="SM00460"/>
    </source>
</evidence>
<feature type="transmembrane region" description="Helical" evidence="1">
    <location>
        <begin position="7"/>
        <end position="38"/>
    </location>
</feature>
<name>A0AAW7Z7A3_9ALTE</name>
<accession>A0AAW7Z7A3</accession>
<evidence type="ECO:0000313" key="4">
    <source>
        <dbReference type="Proteomes" id="UP001170717"/>
    </source>
</evidence>
<dbReference type="PANTHER" id="PTHR42736">
    <property type="entry name" value="PROTEIN-GLUTAMINE GAMMA-GLUTAMYLTRANSFERASE"/>
    <property type="match status" value="1"/>
</dbReference>
<dbReference type="InterPro" id="IPR038765">
    <property type="entry name" value="Papain-like_cys_pep_sf"/>
</dbReference>
<dbReference type="EMBL" id="JAUOQI010000014">
    <property type="protein sequence ID" value="MDO6578966.1"/>
    <property type="molecule type" value="Genomic_DNA"/>
</dbReference>
<feature type="transmembrane region" description="Helical" evidence="1">
    <location>
        <begin position="125"/>
        <end position="146"/>
    </location>
</feature>
<dbReference type="InterPro" id="IPR052901">
    <property type="entry name" value="Bact_TGase-like"/>
</dbReference>
<dbReference type="RefSeq" id="WP_303538802.1">
    <property type="nucleotide sequence ID" value="NZ_JAUOQI010000014.1"/>
</dbReference>
<proteinExistence type="predicted"/>
<protein>
    <submittedName>
        <fullName evidence="3">DUF3488 and transglutaminase-like domain-containing protein</fullName>
    </submittedName>
</protein>
<dbReference type="PANTHER" id="PTHR42736:SF1">
    <property type="entry name" value="PROTEIN-GLUTAMINE GAMMA-GLUTAMYLTRANSFERASE"/>
    <property type="match status" value="1"/>
</dbReference>
<dbReference type="Pfam" id="PF01841">
    <property type="entry name" value="Transglut_core"/>
    <property type="match status" value="1"/>
</dbReference>
<evidence type="ECO:0000256" key="1">
    <source>
        <dbReference type="SAM" id="Phobius"/>
    </source>
</evidence>